<dbReference type="PANTHER" id="PTHR11579">
    <property type="entry name" value="PROTEIN-L-ISOASPARTATE O-METHYLTRANSFERASE"/>
    <property type="match status" value="1"/>
</dbReference>
<dbReference type="GO" id="GO:0032259">
    <property type="term" value="P:methylation"/>
    <property type="evidence" value="ECO:0007669"/>
    <property type="project" value="UniProtKB-KW"/>
</dbReference>
<proteinExistence type="inferred from homology"/>
<dbReference type="RefSeq" id="WP_184728011.1">
    <property type="nucleotide sequence ID" value="NZ_JACHIW010000001.1"/>
</dbReference>
<evidence type="ECO:0000256" key="10">
    <source>
        <dbReference type="ARBA" id="ARBA00031323"/>
    </source>
</evidence>
<keyword evidence="5" id="KW-0963">Cytoplasm</keyword>
<evidence type="ECO:0000256" key="3">
    <source>
        <dbReference type="ARBA" id="ARBA00011890"/>
    </source>
</evidence>
<evidence type="ECO:0000256" key="1">
    <source>
        <dbReference type="ARBA" id="ARBA00004496"/>
    </source>
</evidence>
<dbReference type="InterPro" id="IPR000682">
    <property type="entry name" value="PCMT"/>
</dbReference>
<protein>
    <recommendedName>
        <fullName evidence="4">Protein-L-isoaspartate O-methyltransferase</fullName>
        <ecNumber evidence="3">2.1.1.77</ecNumber>
    </recommendedName>
    <alternativeName>
        <fullName evidence="11">L-isoaspartyl protein carboxyl methyltransferase</fullName>
    </alternativeName>
    <alternativeName>
        <fullName evidence="9">Protein L-isoaspartyl methyltransferase</fullName>
    </alternativeName>
    <alternativeName>
        <fullName evidence="10">Protein-beta-aspartate methyltransferase</fullName>
    </alternativeName>
</protein>
<evidence type="ECO:0000256" key="11">
    <source>
        <dbReference type="ARBA" id="ARBA00031350"/>
    </source>
</evidence>
<sequence>MAALDRVRDLVVELDSAGVLPAEFGPAFRAAAREWFVPDRFWYQDSDGDIDTAVDRTTDPDLWLSTVYSNRALVTQFDDGATAWPQIGHRPTSSASMPSVVAGMLRALEPEPGQSVLEIGTGTGWNAALLAEIVGRSGHVTTVEIDPEVTAQARRNLREAGYSRVGTIEGDAAELSTEHYFDRIIATAGVHIGQLPYSWVKRVRPGGVIVAPMRADMASGPLVRFVVGEDGTATGHAVPWLQVGFMDMRSHRVPTVDFGSLQWDDDSAEKTWTDLAPWVPLLADDHRWPIAVALPGCRYDVWKANEDRPGVAWLADSLSGSWASVTPEGERFRVRQAGPRRLWDAAETAYRWWKSRGEPPLSTWEWTITPERQSVILPHDSGH</sequence>
<evidence type="ECO:0000256" key="6">
    <source>
        <dbReference type="ARBA" id="ARBA00022603"/>
    </source>
</evidence>
<keyword evidence="8" id="KW-0949">S-adenosyl-L-methionine</keyword>
<evidence type="ECO:0000256" key="2">
    <source>
        <dbReference type="ARBA" id="ARBA00005369"/>
    </source>
</evidence>
<reference evidence="12 13" key="1">
    <citation type="submission" date="2020-08" db="EMBL/GenBank/DDBJ databases">
        <title>Sequencing the genomes of 1000 actinobacteria strains.</title>
        <authorList>
            <person name="Klenk H.-P."/>
        </authorList>
    </citation>
    <scope>NUCLEOTIDE SEQUENCE [LARGE SCALE GENOMIC DNA]</scope>
    <source>
        <strain evidence="12 13">DSM 45584</strain>
    </source>
</reference>
<dbReference type="CDD" id="cd02440">
    <property type="entry name" value="AdoMet_MTases"/>
    <property type="match status" value="1"/>
</dbReference>
<evidence type="ECO:0000313" key="13">
    <source>
        <dbReference type="Proteomes" id="UP000584374"/>
    </source>
</evidence>
<comment type="similarity">
    <text evidence="2">Belongs to the methyltransferase superfamily. L-isoaspartyl/D-aspartyl protein methyltransferase family.</text>
</comment>
<dbReference type="GO" id="GO:0004719">
    <property type="term" value="F:protein-L-isoaspartate (D-aspartate) O-methyltransferase activity"/>
    <property type="evidence" value="ECO:0007669"/>
    <property type="project" value="UniProtKB-EC"/>
</dbReference>
<keyword evidence="6 12" id="KW-0489">Methyltransferase</keyword>
<evidence type="ECO:0000313" key="12">
    <source>
        <dbReference type="EMBL" id="MBB5156980.1"/>
    </source>
</evidence>
<accession>A0A840QAY9</accession>
<dbReference type="InterPro" id="IPR029063">
    <property type="entry name" value="SAM-dependent_MTases_sf"/>
</dbReference>
<keyword evidence="13" id="KW-1185">Reference proteome</keyword>
<comment type="caution">
    <text evidence="12">The sequence shown here is derived from an EMBL/GenBank/DDBJ whole genome shotgun (WGS) entry which is preliminary data.</text>
</comment>
<evidence type="ECO:0000256" key="5">
    <source>
        <dbReference type="ARBA" id="ARBA00022490"/>
    </source>
</evidence>
<dbReference type="AlphaFoldDB" id="A0A840QAY9"/>
<dbReference type="Proteomes" id="UP000584374">
    <property type="component" value="Unassembled WGS sequence"/>
</dbReference>
<dbReference type="EC" id="2.1.1.77" evidence="3"/>
<evidence type="ECO:0000256" key="7">
    <source>
        <dbReference type="ARBA" id="ARBA00022679"/>
    </source>
</evidence>
<comment type="subcellular location">
    <subcellularLocation>
        <location evidence="1">Cytoplasm</location>
    </subcellularLocation>
</comment>
<dbReference type="Pfam" id="PF01135">
    <property type="entry name" value="PCMT"/>
    <property type="match status" value="1"/>
</dbReference>
<dbReference type="SUPFAM" id="SSF53335">
    <property type="entry name" value="S-adenosyl-L-methionine-dependent methyltransferases"/>
    <property type="match status" value="1"/>
</dbReference>
<dbReference type="EMBL" id="JACHIW010000001">
    <property type="protein sequence ID" value="MBB5156980.1"/>
    <property type="molecule type" value="Genomic_DNA"/>
</dbReference>
<keyword evidence="7 12" id="KW-0808">Transferase</keyword>
<evidence type="ECO:0000256" key="8">
    <source>
        <dbReference type="ARBA" id="ARBA00022691"/>
    </source>
</evidence>
<evidence type="ECO:0000256" key="9">
    <source>
        <dbReference type="ARBA" id="ARBA00030757"/>
    </source>
</evidence>
<name>A0A840QAY9_9PSEU</name>
<organism evidence="12 13">
    <name type="scientific">Saccharopolyspora phatthalungensis</name>
    <dbReference type="NCBI Taxonomy" id="664693"/>
    <lineage>
        <taxon>Bacteria</taxon>
        <taxon>Bacillati</taxon>
        <taxon>Actinomycetota</taxon>
        <taxon>Actinomycetes</taxon>
        <taxon>Pseudonocardiales</taxon>
        <taxon>Pseudonocardiaceae</taxon>
        <taxon>Saccharopolyspora</taxon>
    </lineage>
</organism>
<evidence type="ECO:0000256" key="4">
    <source>
        <dbReference type="ARBA" id="ARBA00013346"/>
    </source>
</evidence>
<dbReference type="Gene3D" id="3.40.50.150">
    <property type="entry name" value="Vaccinia Virus protein VP39"/>
    <property type="match status" value="1"/>
</dbReference>
<gene>
    <name evidence="12" type="ORF">BJ970_004514</name>
</gene>
<dbReference type="GO" id="GO:0005737">
    <property type="term" value="C:cytoplasm"/>
    <property type="evidence" value="ECO:0007669"/>
    <property type="project" value="UniProtKB-SubCell"/>
</dbReference>
<dbReference type="PANTHER" id="PTHR11579:SF0">
    <property type="entry name" value="PROTEIN-L-ISOASPARTATE(D-ASPARTATE) O-METHYLTRANSFERASE"/>
    <property type="match status" value="1"/>
</dbReference>